<keyword evidence="4" id="KW-0611">Plant defense</keyword>
<feature type="compositionally biased region" description="Polar residues" evidence="8">
    <location>
        <begin position="1235"/>
        <end position="1260"/>
    </location>
</feature>
<feature type="compositionally biased region" description="Polar residues" evidence="8">
    <location>
        <begin position="2586"/>
        <end position="2611"/>
    </location>
</feature>
<evidence type="ECO:0008006" key="12">
    <source>
        <dbReference type="Google" id="ProtNLM"/>
    </source>
</evidence>
<evidence type="ECO:0000313" key="11">
    <source>
        <dbReference type="Proteomes" id="UP000001058"/>
    </source>
</evidence>
<feature type="compositionally biased region" description="Pro residues" evidence="8">
    <location>
        <begin position="2864"/>
        <end position="2876"/>
    </location>
</feature>
<feature type="transmembrane region" description="Helical" evidence="9">
    <location>
        <begin position="277"/>
        <end position="298"/>
    </location>
</feature>
<accession>D8TRY4</accession>
<evidence type="ECO:0000256" key="2">
    <source>
        <dbReference type="ARBA" id="ARBA00006574"/>
    </source>
</evidence>
<evidence type="ECO:0000256" key="9">
    <source>
        <dbReference type="SAM" id="Phobius"/>
    </source>
</evidence>
<comment type="subcellular location">
    <subcellularLocation>
        <location evidence="1">Membrane</location>
        <topology evidence="1">Multi-pass membrane protein</topology>
    </subcellularLocation>
</comment>
<organism evidence="11">
    <name type="scientific">Volvox carteri f. nagariensis</name>
    <dbReference type="NCBI Taxonomy" id="3068"/>
    <lineage>
        <taxon>Eukaryota</taxon>
        <taxon>Viridiplantae</taxon>
        <taxon>Chlorophyta</taxon>
        <taxon>core chlorophytes</taxon>
        <taxon>Chlorophyceae</taxon>
        <taxon>CS clade</taxon>
        <taxon>Chlamydomonadales</taxon>
        <taxon>Volvocaceae</taxon>
        <taxon>Volvox</taxon>
    </lineage>
</organism>
<protein>
    <recommendedName>
        <fullName evidence="12">MLO-like protein</fullName>
    </recommendedName>
</protein>
<comment type="similarity">
    <text evidence="2">Belongs to the MLO family.</text>
</comment>
<feature type="region of interest" description="Disordered" evidence="8">
    <location>
        <begin position="2391"/>
        <end position="2420"/>
    </location>
</feature>
<feature type="compositionally biased region" description="Low complexity" evidence="8">
    <location>
        <begin position="2401"/>
        <end position="2419"/>
    </location>
</feature>
<gene>
    <name evidence="10" type="ORF">VOLCADRAFT_89482</name>
</gene>
<keyword evidence="6 9" id="KW-0472">Membrane</keyword>
<dbReference type="PANTHER" id="PTHR31942">
    <property type="entry name" value="MLO-LIKE PROTEIN 1"/>
    <property type="match status" value="1"/>
</dbReference>
<feature type="compositionally biased region" description="Acidic residues" evidence="8">
    <location>
        <begin position="1483"/>
        <end position="1496"/>
    </location>
</feature>
<feature type="region of interest" description="Disordered" evidence="8">
    <location>
        <begin position="2333"/>
        <end position="2372"/>
    </location>
</feature>
<feature type="compositionally biased region" description="Pro residues" evidence="8">
    <location>
        <begin position="541"/>
        <end position="553"/>
    </location>
</feature>
<feature type="compositionally biased region" description="Low complexity" evidence="8">
    <location>
        <begin position="503"/>
        <end position="526"/>
    </location>
</feature>
<feature type="region of interest" description="Disordered" evidence="8">
    <location>
        <begin position="2438"/>
        <end position="2457"/>
    </location>
</feature>
<dbReference type="GeneID" id="9616056"/>
<feature type="compositionally biased region" description="Basic and acidic residues" evidence="8">
    <location>
        <begin position="2499"/>
        <end position="2508"/>
    </location>
</feature>
<feature type="compositionally biased region" description="Low complexity" evidence="8">
    <location>
        <begin position="2617"/>
        <end position="2631"/>
    </location>
</feature>
<feature type="region of interest" description="Disordered" evidence="8">
    <location>
        <begin position="2819"/>
        <end position="2900"/>
    </location>
</feature>
<dbReference type="RefSeq" id="XP_002949107.1">
    <property type="nucleotide sequence ID" value="XM_002949061.1"/>
</dbReference>
<evidence type="ECO:0000256" key="6">
    <source>
        <dbReference type="ARBA" id="ARBA00023136"/>
    </source>
</evidence>
<feature type="transmembrane region" description="Helical" evidence="9">
    <location>
        <begin position="2149"/>
        <end position="2169"/>
    </location>
</feature>
<dbReference type="PANTHER" id="PTHR31942:SF52">
    <property type="entry name" value="MLO-LIKE PROTEIN 1"/>
    <property type="match status" value="1"/>
</dbReference>
<dbReference type="Proteomes" id="UP000001058">
    <property type="component" value="Unassembled WGS sequence"/>
</dbReference>
<evidence type="ECO:0000256" key="7">
    <source>
        <dbReference type="ARBA" id="ARBA00023265"/>
    </source>
</evidence>
<feature type="region of interest" description="Disordered" evidence="8">
    <location>
        <begin position="463"/>
        <end position="553"/>
    </location>
</feature>
<evidence type="ECO:0000256" key="5">
    <source>
        <dbReference type="ARBA" id="ARBA00022989"/>
    </source>
</evidence>
<feature type="compositionally biased region" description="Low complexity" evidence="8">
    <location>
        <begin position="1816"/>
        <end position="1839"/>
    </location>
</feature>
<dbReference type="GO" id="GO:0016020">
    <property type="term" value="C:membrane"/>
    <property type="evidence" value="ECO:0007669"/>
    <property type="project" value="UniProtKB-SubCell"/>
</dbReference>
<feature type="compositionally biased region" description="Gly residues" evidence="8">
    <location>
        <begin position="1778"/>
        <end position="1789"/>
    </location>
</feature>
<dbReference type="GO" id="GO:0006952">
    <property type="term" value="P:defense response"/>
    <property type="evidence" value="ECO:0007669"/>
    <property type="project" value="UniProtKB-KW"/>
</dbReference>
<feature type="region of interest" description="Disordered" evidence="8">
    <location>
        <begin position="1346"/>
        <end position="1440"/>
    </location>
</feature>
<feature type="region of interest" description="Disordered" evidence="8">
    <location>
        <begin position="1203"/>
        <end position="1289"/>
    </location>
</feature>
<dbReference type="InParanoid" id="D8TRY4"/>
<feature type="region of interest" description="Disordered" evidence="8">
    <location>
        <begin position="2270"/>
        <end position="2300"/>
    </location>
</feature>
<feature type="region of interest" description="Disordered" evidence="8">
    <location>
        <begin position="2963"/>
        <end position="2994"/>
    </location>
</feature>
<dbReference type="InterPro" id="IPR004326">
    <property type="entry name" value="Mlo"/>
</dbReference>
<feature type="transmembrane region" description="Helical" evidence="9">
    <location>
        <begin position="305"/>
        <end position="323"/>
    </location>
</feature>
<feature type="region of interest" description="Disordered" evidence="8">
    <location>
        <begin position="2572"/>
        <end position="2648"/>
    </location>
</feature>
<sequence length="2994" mass="304615">MSLEKKQKKQVIIAENTTGYHLPNDLPCRWHVNGTMDFVILATPFETEAYQRQDATVDTNQQESQPAAAVQHDSLITAAGRQDASRWAAAGCYSPHHAEYLAQICIPNTAGSSYIYYKQKYGLSDECAEGKEPLWPVSVQHETHYFIFAVAVTHILYCAVTIALTLHKVATWRQWEDEALAEAKSSSGDVKVMQETVSRSLIRSMCTSALAAMSARSAAVDLVAHVKALATSVAAQFRVSVSQPMYHNVRLLFIEKMGLTYDFDFHALVTNGMENQLAHAVHASWPLWMIATFFLVLPNPSYVPFWSYCVVMLLMLVVAIKYGDSVLFGRMEMEPRALVRTGPARRRMSLSQLADALGDAVDGAADGILLSADGGDGGHGAGGEGGAGVAVTGGGTGAHVLDEALPAGSGAEVQAQVAAITALTSREEAVNLLRTMAARPLLPEPHPPPLLLQPKTSELRSQADAAAVAASTVSPAGNGAADAVSTAGTPKLMPSPSLLQGIAPPRWGPRPAAAAAAAAPPQLSKLPAPPAIQKKKKKPHAPPPVRVPAPLPDIRPISPVLNVGGPSGPAGTHSTVSPFTATSPASQLTYPSPGPVVPPQEGSGDIAITVAAPDGSATAAATNGSSDPVVSQLTSTVRPSSAVRPSTASLLRTAAAAAAVRPSSPPLPSLLSLPPGGTISPLLATGLPGSRGLNAVVAAATWANTTTRRNTSRPSAGLMLCGVATSRVATALEQMQEAAAIAATAAELSASEHPEILSSLATPGAGSVGVPVAATGVGGGGGVRPVTPSAATAGVAGFLTSLRRSRIGRLTDDSRRLTDMHRLTDNTDGGFLSPRLVPRQVSRVAMQQTGTDGLLPTSRRRHTEAAGGISSDAAAAYTLNPAAAAATAAAAAAALLRQLPPARPIRRCMSARQLICTSRIGEEDFSKTLVRPHAANANDATYTNSGVCAPKSKAVVLRPGGVQDDSALGLQVGLDLLPAPNFGPRASAGGPLNSPRFPKLSTAGLPIGLFGPRKKAKKAQRPSAAAAELQAGAIVTSTSEAAGGGEEVNVQSGVLGPQVTGAPAPLGPELMLSLTAVAPEISGSAAAKPSQELPVTAATVAAEDAAAKVSEPEPSAAGPPGAGAFVAAAPRTRGAGASAFALFQEKMQQGVGGVSAAHATSATVDLASVYDSLSTMLPPPPPLSPGTVASMLPGFVLVTDNGSSGGGAAAAAPSPPPAPTGSITDGVRAGDAGEEQQTAVPSPRGPTSTDTSTQLAESPTSPAPAGVSVDPLPSPLGPPDLSSSLEVSRPRSGLRVLRMGDDGPWVTVEEAVTLAMGTSAMDSMDSTGAAATVAGAAAEPIDGRYVNDDELDERPPTQQEQQHGASLLLLPNSPELRETTSLEAPLPRGGGGGSAAGDEPAAGARQRGFSSVFSMNTSPRLDQTSWSQPPPPPATSGEAVSIPPLAADAAERPCLPGGGDGGAIRTAAAVEGSGELSAAAPESETECTDGDGDNGGDDVASNGPQASGYGLAAAASDGITDGYEELTLGGAALRLATAAATETSARGGAELPPSPTGMGMPMILHFLETVPEDEEAEAEAQAREVADAAFSDANADEVVAAAAAATELQDLRDSRRSSRCAAAEEVDSTAKLDEVQTIGSPSAQPPLLAPGRTGTDDNGNDNRTTSEHEGGGYSRSESLSSPGNEGQNDSATQQGDGPAGELGSDLESTFRGFGLAGAGRSAVDLDRTAPRIGLGMNQQGEPPTPPRISSRAASSLGSQGVRGSGSAVSLLSLAPWGADGGGGGGGGGSEFEPSRPPSVSVERCSGSGSVSRPESAAVAAAAEVDAAGGRGSRSASPRGNTWPERGLSRQDDTEAMPPPPPAPPVPPPAPPPPPQLCIGGTAAGAERWAVVVPPSLRGGISHSGRRGACASGSGYTLPSDHNGVPEAGLYSAQSVGDLRVGPVCEGVGTVGREDVLMPVQPSTNPSTAAAAAGGACDTTTTTTTAASTTTFVSPFGDESLRTTAAGIAAGHIWRDLAKEHHDQRHAGHGSDSESDDGIGCCHTLWPPCVPKPWHRRQVMPLPAPVRDLKNNLAAGMDKAKVALASAAGDVAGKLHVNRQQSKQLQRKVSDHWLERVRNMLAAHKGFETMDASAFFWFHNPKVIAYLFNWVYYENSLSIAMLIFSLILGYQQKWVFKGTPTWAVGLLLLADVLILVHSCLYVLPLYALITPVGSHCPKEVLRRALKAGVFTRQTALIAKALHLQLKAREAAAAAPPRHSLIDRINQHWRKSGGVGPVSSAGQSFDRTAHQGQQPGGGGGDAALLLSANGTLSPNGHLAYLLSLSSGGVNGALSPSAGTLSPPKGGGGSGGGGGGLHVVGSGNGVGAQGGGSGGGVKDVAQLHATSLKVIDLTEPGPVRGRDSAAPAPAAAAGPIAVSSSPETIIRSDTAAGDGAGGGSVAALGLAPPPRSGPAAPQAQPSAAAAAVGLSVEGSSSFTHEAVAAGAVPVPVPVPRKLSHLRPPEGAEARGDGVVSAAQHSPVPPAPGGPHIAATAAHPHPTPGPLARLMKPFRPAQPAPPPSAAVAPTAAASGRAVAAAGPSREASSRHSQLSNAQDDVVPFTSSGATPSPSDSMLGMPAATAGNAAAATAPPRLRQSLQGGPSTDLLDMSLMRDGGLQRQGSRDSFSSTVGNLGTIRALMDGMYRRTGHVVSFFQEAESYGFRPRRDRVASTSGCGVRVAQLLLSRARCFTALAGIHLVVSIPFVSCRPASGQGCPLGPLVPSLLLPAGPGTGKYPGAMDSWNAGTAVYGRSGGINPERPWQTSSLPYSGDRYLKPDYLSQNPKGPAYSFGQRTGKGDGASPGVGTYSPNTDTFSFPRMRHAVWGPPPRRPPSAPARPRPEPEEGRRRPKPNSALPGATFKGKHFPGWYTDGPGPAYKPCCGGHCCDACEKYNGVSFGVKHHIHQEPPTPAPDYYRVACSSLGAAAAGRSEEDPTKTYYHKPGRRDHSYANGLRP</sequence>
<evidence type="ECO:0000313" key="10">
    <source>
        <dbReference type="EMBL" id="EFJ49600.1"/>
    </source>
</evidence>
<evidence type="ECO:0000256" key="3">
    <source>
        <dbReference type="ARBA" id="ARBA00022692"/>
    </source>
</evidence>
<feature type="region of interest" description="Disordered" evidence="8">
    <location>
        <begin position="1609"/>
        <end position="1880"/>
    </location>
</feature>
<keyword evidence="11" id="KW-1185">Reference proteome</keyword>
<keyword evidence="3 9" id="KW-0812">Transmembrane</keyword>
<keyword evidence="7" id="KW-0568">Pathogenesis-related protein</keyword>
<evidence type="ECO:0000256" key="1">
    <source>
        <dbReference type="ARBA" id="ARBA00004141"/>
    </source>
</evidence>
<feature type="region of interest" description="Disordered" evidence="8">
    <location>
        <begin position="1473"/>
        <end position="1504"/>
    </location>
</feature>
<feature type="transmembrane region" description="Helical" evidence="9">
    <location>
        <begin position="2181"/>
        <end position="2208"/>
    </location>
</feature>
<feature type="compositionally biased region" description="Pro residues" evidence="8">
    <location>
        <begin position="1856"/>
        <end position="1875"/>
    </location>
</feature>
<feature type="compositionally biased region" description="Low complexity" evidence="8">
    <location>
        <begin position="1764"/>
        <end position="1774"/>
    </location>
</feature>
<proteinExistence type="inferred from homology"/>
<dbReference type="Pfam" id="PF03094">
    <property type="entry name" value="Mlo"/>
    <property type="match status" value="2"/>
</dbReference>
<feature type="compositionally biased region" description="Low complexity" evidence="8">
    <location>
        <begin position="463"/>
        <end position="476"/>
    </location>
</feature>
<evidence type="ECO:0000256" key="4">
    <source>
        <dbReference type="ARBA" id="ARBA00022821"/>
    </source>
</evidence>
<dbReference type="EMBL" id="GL378334">
    <property type="protein sequence ID" value="EFJ49600.1"/>
    <property type="molecule type" value="Genomic_DNA"/>
</dbReference>
<feature type="compositionally biased region" description="Gly residues" evidence="8">
    <location>
        <begin position="2342"/>
        <end position="2372"/>
    </location>
</feature>
<feature type="compositionally biased region" description="Polar residues" evidence="8">
    <location>
        <begin position="1675"/>
        <end position="1695"/>
    </location>
</feature>
<name>D8TRY4_VOLCA</name>
<feature type="transmembrane region" description="Helical" evidence="9">
    <location>
        <begin position="145"/>
        <end position="166"/>
    </location>
</feature>
<dbReference type="KEGG" id="vcn:VOLCADRAFT_89482"/>
<keyword evidence="5 9" id="KW-1133">Transmembrane helix</keyword>
<dbReference type="OrthoDB" id="525062at2759"/>
<feature type="region of interest" description="Disordered" evidence="8">
    <location>
        <begin position="2498"/>
        <end position="2528"/>
    </location>
</feature>
<feature type="compositionally biased region" description="Polar residues" evidence="8">
    <location>
        <begin position="1408"/>
        <end position="1427"/>
    </location>
</feature>
<evidence type="ECO:0000256" key="8">
    <source>
        <dbReference type="SAM" id="MobiDB-lite"/>
    </source>
</evidence>
<reference evidence="10 11" key="1">
    <citation type="journal article" date="2010" name="Science">
        <title>Genomic analysis of organismal complexity in the multicellular green alga Volvox carteri.</title>
        <authorList>
            <person name="Prochnik S.E."/>
            <person name="Umen J."/>
            <person name="Nedelcu A.M."/>
            <person name="Hallmann A."/>
            <person name="Miller S.M."/>
            <person name="Nishii I."/>
            <person name="Ferris P."/>
            <person name="Kuo A."/>
            <person name="Mitros T."/>
            <person name="Fritz-Laylin L.K."/>
            <person name="Hellsten U."/>
            <person name="Chapman J."/>
            <person name="Simakov O."/>
            <person name="Rensing S.A."/>
            <person name="Terry A."/>
            <person name="Pangilinan J."/>
            <person name="Kapitonov V."/>
            <person name="Jurka J."/>
            <person name="Salamov A."/>
            <person name="Shapiro H."/>
            <person name="Schmutz J."/>
            <person name="Grimwood J."/>
            <person name="Lindquist E."/>
            <person name="Lucas S."/>
            <person name="Grigoriev I.V."/>
            <person name="Schmitt R."/>
            <person name="Kirk D."/>
            <person name="Rokhsar D.S."/>
        </authorList>
    </citation>
    <scope>NUCLEOTIDE SEQUENCE [LARGE SCALE GENOMIC DNA]</scope>
    <source>
        <strain evidence="11">f. Nagariensis / Eve</strain>
    </source>
</reference>